<dbReference type="Proteomes" id="UP000275078">
    <property type="component" value="Unassembled WGS sequence"/>
</dbReference>
<dbReference type="EMBL" id="ML119658">
    <property type="protein sequence ID" value="RPA84575.1"/>
    <property type="molecule type" value="Genomic_DNA"/>
</dbReference>
<keyword evidence="3" id="KW-0862">Zinc</keyword>
<keyword evidence="2" id="KW-0863">Zinc-finger</keyword>
<feature type="region of interest" description="Disordered" evidence="4">
    <location>
        <begin position="389"/>
        <end position="417"/>
    </location>
</feature>
<evidence type="ECO:0000259" key="5">
    <source>
        <dbReference type="SMART" id="SM00396"/>
    </source>
</evidence>
<name>A0A3N4IEN3_ASCIM</name>
<dbReference type="GO" id="GO:0008270">
    <property type="term" value="F:zinc ion binding"/>
    <property type="evidence" value="ECO:0007669"/>
    <property type="project" value="UniProtKB-KW"/>
</dbReference>
<proteinExistence type="predicted"/>
<dbReference type="STRING" id="1160509.A0A3N4IEN3"/>
<dbReference type="GO" id="GO:0005737">
    <property type="term" value="C:cytoplasm"/>
    <property type="evidence" value="ECO:0007669"/>
    <property type="project" value="TreeGrafter"/>
</dbReference>
<dbReference type="CDD" id="cd19677">
    <property type="entry name" value="UBR-box_UBR7"/>
    <property type="match status" value="1"/>
</dbReference>
<dbReference type="PANTHER" id="PTHR13513:SF9">
    <property type="entry name" value="E3 UBIQUITIN-PROTEIN LIGASE UBR7-RELATED"/>
    <property type="match status" value="1"/>
</dbReference>
<feature type="domain" description="UBR-type" evidence="5">
    <location>
        <begin position="34"/>
        <end position="104"/>
    </location>
</feature>
<dbReference type="InterPro" id="IPR003126">
    <property type="entry name" value="Znf_UBR"/>
</dbReference>
<dbReference type="AlphaFoldDB" id="A0A3N4IEN3"/>
<dbReference type="Gene3D" id="6.10.140.1430">
    <property type="match status" value="1"/>
</dbReference>
<organism evidence="6 7">
    <name type="scientific">Ascobolus immersus RN42</name>
    <dbReference type="NCBI Taxonomy" id="1160509"/>
    <lineage>
        <taxon>Eukaryota</taxon>
        <taxon>Fungi</taxon>
        <taxon>Dikarya</taxon>
        <taxon>Ascomycota</taxon>
        <taxon>Pezizomycotina</taxon>
        <taxon>Pezizomycetes</taxon>
        <taxon>Pezizales</taxon>
        <taxon>Ascobolaceae</taxon>
        <taxon>Ascobolus</taxon>
    </lineage>
</organism>
<gene>
    <name evidence="6" type="ORF">BJ508DRAFT_412642</name>
</gene>
<feature type="region of interest" description="Disordered" evidence="4">
    <location>
        <begin position="572"/>
        <end position="593"/>
    </location>
</feature>
<sequence length="736" mass="79760">MAENTSETITAAEYITSQLELEHEAREVLPYSFDTCTYLQGPLRQPIYSCKTHHQPNGLGAAVCYSCSISCHSECELVELFTKRNVQCDCGTTRTPGFACTLRKTRDDIPGEENVYCHNYDGRFCDCDQLYDVGKESGTMYQCLLGDVCNEDWYHDGCIVGIKKGEENRKENASESSKPKGIIGTVLDSAKKAAEKVGQSEASGPVVEATTVSNVLGSAQQAAEKVGQSETPGAVLDKDITMENVMESAEQAANKVSQSEAPGAIVDAKNITMDKVLDSAKEAVEQVGQSEAPGAVLDAKNITVDKVVESAKTAAEKVVQSEAPGDVLMEDALPEKVQTFVENVQEMAGDIVDNIQEKAGDIVDNIQERAGEAAEKVSDILTTAGQAAERVIQSEAPTDLPTTSSSKDSEQKTESIVTDIQQKAEKAADDLEQVEEEEEVDPRLAILPSDEEFESYICWKCIEANPWLKHYSGRPGFLPAVPHDEGSLAVTALVQANAEEAVKTEESRGIKRKSPDSEEVQPEKRVKQEDTDTAVSTSHKTTTTVLLELDPSTSEPAEVVGRRTIAEDKTTTVETTTTTTTTTEPKTCLLPSTPPPPQPISLFLKDDFRQHLCQCPSCTKLYEKHPILTTDIPSYSPPLSRASTPSIHSSSGSLLERGEKALNTMDRVKAIEGVMAYNSLRDKVKEFLKPFAESGKEVGAEDVKAYFEALRGDAKAGRDDGGEGEAGDGRQEQSGY</sequence>
<evidence type="ECO:0000313" key="6">
    <source>
        <dbReference type="EMBL" id="RPA84575.1"/>
    </source>
</evidence>
<protein>
    <recommendedName>
        <fullName evidence="5">UBR-type domain-containing protein</fullName>
    </recommendedName>
</protein>
<dbReference type="InterPro" id="IPR040204">
    <property type="entry name" value="UBR7"/>
</dbReference>
<evidence type="ECO:0000256" key="3">
    <source>
        <dbReference type="ARBA" id="ARBA00022833"/>
    </source>
</evidence>
<reference evidence="6 7" key="1">
    <citation type="journal article" date="2018" name="Nat. Ecol. Evol.">
        <title>Pezizomycetes genomes reveal the molecular basis of ectomycorrhizal truffle lifestyle.</title>
        <authorList>
            <person name="Murat C."/>
            <person name="Payen T."/>
            <person name="Noel B."/>
            <person name="Kuo A."/>
            <person name="Morin E."/>
            <person name="Chen J."/>
            <person name="Kohler A."/>
            <person name="Krizsan K."/>
            <person name="Balestrini R."/>
            <person name="Da Silva C."/>
            <person name="Montanini B."/>
            <person name="Hainaut M."/>
            <person name="Levati E."/>
            <person name="Barry K.W."/>
            <person name="Belfiori B."/>
            <person name="Cichocki N."/>
            <person name="Clum A."/>
            <person name="Dockter R.B."/>
            <person name="Fauchery L."/>
            <person name="Guy J."/>
            <person name="Iotti M."/>
            <person name="Le Tacon F."/>
            <person name="Lindquist E.A."/>
            <person name="Lipzen A."/>
            <person name="Malagnac F."/>
            <person name="Mello A."/>
            <person name="Molinier V."/>
            <person name="Miyauchi S."/>
            <person name="Poulain J."/>
            <person name="Riccioni C."/>
            <person name="Rubini A."/>
            <person name="Sitrit Y."/>
            <person name="Splivallo R."/>
            <person name="Traeger S."/>
            <person name="Wang M."/>
            <person name="Zifcakova L."/>
            <person name="Wipf D."/>
            <person name="Zambonelli A."/>
            <person name="Paolocci F."/>
            <person name="Nowrousian M."/>
            <person name="Ottonello S."/>
            <person name="Baldrian P."/>
            <person name="Spatafora J.W."/>
            <person name="Henrissat B."/>
            <person name="Nagy L.G."/>
            <person name="Aury J.M."/>
            <person name="Wincker P."/>
            <person name="Grigoriev I.V."/>
            <person name="Bonfante P."/>
            <person name="Martin F.M."/>
        </authorList>
    </citation>
    <scope>NUCLEOTIDE SEQUENCE [LARGE SCALE GENOMIC DNA]</scope>
    <source>
        <strain evidence="6 7">RN42</strain>
    </source>
</reference>
<dbReference type="GO" id="GO:0061630">
    <property type="term" value="F:ubiquitin protein ligase activity"/>
    <property type="evidence" value="ECO:0007669"/>
    <property type="project" value="InterPro"/>
</dbReference>
<feature type="compositionally biased region" description="Basic and acidic residues" evidence="4">
    <location>
        <begin position="500"/>
        <end position="530"/>
    </location>
</feature>
<dbReference type="PANTHER" id="PTHR13513">
    <property type="entry name" value="E3 UBIQUITIN-PROTEIN LIGASE UBR7"/>
    <property type="match status" value="1"/>
</dbReference>
<feature type="region of interest" description="Disordered" evidence="4">
    <location>
        <begin position="500"/>
        <end position="543"/>
    </location>
</feature>
<feature type="compositionally biased region" description="Low complexity" evidence="4">
    <location>
        <begin position="572"/>
        <end position="591"/>
    </location>
</feature>
<keyword evidence="7" id="KW-1185">Reference proteome</keyword>
<accession>A0A3N4IEN3</accession>
<dbReference type="InterPro" id="IPR047506">
    <property type="entry name" value="UBR7-like_UBR-box"/>
</dbReference>
<feature type="region of interest" description="Disordered" evidence="4">
    <location>
        <begin position="714"/>
        <end position="736"/>
    </location>
</feature>
<dbReference type="OrthoDB" id="5795902at2759"/>
<evidence type="ECO:0000313" key="7">
    <source>
        <dbReference type="Proteomes" id="UP000275078"/>
    </source>
</evidence>
<feature type="compositionally biased region" description="Low complexity" evidence="4">
    <location>
        <begin position="533"/>
        <end position="543"/>
    </location>
</feature>
<dbReference type="SMART" id="SM00396">
    <property type="entry name" value="ZnF_UBR1"/>
    <property type="match status" value="1"/>
</dbReference>
<keyword evidence="1" id="KW-0479">Metal-binding</keyword>
<evidence type="ECO:0000256" key="4">
    <source>
        <dbReference type="SAM" id="MobiDB-lite"/>
    </source>
</evidence>
<evidence type="ECO:0000256" key="1">
    <source>
        <dbReference type="ARBA" id="ARBA00022723"/>
    </source>
</evidence>
<evidence type="ECO:0000256" key="2">
    <source>
        <dbReference type="ARBA" id="ARBA00022771"/>
    </source>
</evidence>